<keyword evidence="3" id="KW-0804">Transcription</keyword>
<evidence type="ECO:0000256" key="2">
    <source>
        <dbReference type="ARBA" id="ARBA00023125"/>
    </source>
</evidence>
<evidence type="ECO:0000256" key="1">
    <source>
        <dbReference type="ARBA" id="ARBA00023015"/>
    </source>
</evidence>
<name>A0A7G9L3Z5_9SPHN</name>
<evidence type="ECO:0000259" key="4">
    <source>
        <dbReference type="PROSITE" id="PS50949"/>
    </source>
</evidence>
<sequence>MTAPSTFERVYASIKERLVSGDFRPGERLEPVHLSEELNSSVTPVRDALHRLTGERLVDAPKQEGFRVPVVSEVMLRWLYQWHRDLLLLALASRVLRTASPSEPASDFGSGRSSLLQLAETSGNPELVHALQSLRDRLGPFERVEAQLLDGFEDEAAAIAKAVTDRNLRDLRRLLLAYHRRRARIVPDLIAIAAQR</sequence>
<dbReference type="GO" id="GO:0003700">
    <property type="term" value="F:DNA-binding transcription factor activity"/>
    <property type="evidence" value="ECO:0007669"/>
    <property type="project" value="InterPro"/>
</dbReference>
<keyword evidence="2" id="KW-0238">DNA-binding</keyword>
<dbReference type="Proteomes" id="UP000515861">
    <property type="component" value="Chromosome"/>
</dbReference>
<dbReference type="AlphaFoldDB" id="A0A7G9L3Z5"/>
<accession>A0A7G9L3Z5</accession>
<dbReference type="PROSITE" id="PS50949">
    <property type="entry name" value="HTH_GNTR"/>
    <property type="match status" value="1"/>
</dbReference>
<dbReference type="SMART" id="SM00345">
    <property type="entry name" value="HTH_GNTR"/>
    <property type="match status" value="1"/>
</dbReference>
<evidence type="ECO:0000313" key="6">
    <source>
        <dbReference type="Proteomes" id="UP000515861"/>
    </source>
</evidence>
<dbReference type="RefSeq" id="WP_187480299.1">
    <property type="nucleotide sequence ID" value="NZ_CP060697.1"/>
</dbReference>
<dbReference type="GO" id="GO:0003677">
    <property type="term" value="F:DNA binding"/>
    <property type="evidence" value="ECO:0007669"/>
    <property type="project" value="UniProtKB-KW"/>
</dbReference>
<dbReference type="PANTHER" id="PTHR43537:SF5">
    <property type="entry name" value="UXU OPERON TRANSCRIPTIONAL REGULATOR"/>
    <property type="match status" value="1"/>
</dbReference>
<dbReference type="KEGG" id="ssau:H8M03_03080"/>
<proteinExistence type="predicted"/>
<feature type="domain" description="HTH gntR-type" evidence="4">
    <location>
        <begin position="4"/>
        <end position="71"/>
    </location>
</feature>
<evidence type="ECO:0000256" key="3">
    <source>
        <dbReference type="ARBA" id="ARBA00023163"/>
    </source>
</evidence>
<dbReference type="Pfam" id="PF00392">
    <property type="entry name" value="GntR"/>
    <property type="match status" value="1"/>
</dbReference>
<keyword evidence="6" id="KW-1185">Reference proteome</keyword>
<dbReference type="InterPro" id="IPR000524">
    <property type="entry name" value="Tscrpt_reg_HTH_GntR"/>
</dbReference>
<dbReference type="InterPro" id="IPR036388">
    <property type="entry name" value="WH-like_DNA-bd_sf"/>
</dbReference>
<evidence type="ECO:0000313" key="5">
    <source>
        <dbReference type="EMBL" id="QNM83344.1"/>
    </source>
</evidence>
<dbReference type="EMBL" id="CP060697">
    <property type="protein sequence ID" value="QNM83344.1"/>
    <property type="molecule type" value="Genomic_DNA"/>
</dbReference>
<reference evidence="5 6" key="1">
    <citation type="submission" date="2020-08" db="EMBL/GenBank/DDBJ databases">
        <title>Sphingomonas sp. sand1-3 16S ribosomal RNA gene Genome sequencing and assembly.</title>
        <authorList>
            <person name="Kang M."/>
        </authorList>
    </citation>
    <scope>NUCLEOTIDE SEQUENCE [LARGE SCALE GENOMIC DNA]</scope>
    <source>
        <strain evidence="6">sand1-3</strain>
    </source>
</reference>
<gene>
    <name evidence="5" type="ORF">H8M03_03080</name>
</gene>
<dbReference type="PANTHER" id="PTHR43537">
    <property type="entry name" value="TRANSCRIPTIONAL REGULATOR, GNTR FAMILY"/>
    <property type="match status" value="1"/>
</dbReference>
<protein>
    <submittedName>
        <fullName evidence="5">GntR family transcriptional regulator</fullName>
    </submittedName>
</protein>
<organism evidence="5 6">
    <name type="scientific">Sphingomonas sabuli</name>
    <dbReference type="NCBI Taxonomy" id="2764186"/>
    <lineage>
        <taxon>Bacteria</taxon>
        <taxon>Pseudomonadati</taxon>
        <taxon>Pseudomonadota</taxon>
        <taxon>Alphaproteobacteria</taxon>
        <taxon>Sphingomonadales</taxon>
        <taxon>Sphingomonadaceae</taxon>
        <taxon>Sphingomonas</taxon>
    </lineage>
</organism>
<dbReference type="Gene3D" id="1.10.10.10">
    <property type="entry name" value="Winged helix-like DNA-binding domain superfamily/Winged helix DNA-binding domain"/>
    <property type="match status" value="1"/>
</dbReference>
<dbReference type="InterPro" id="IPR036390">
    <property type="entry name" value="WH_DNA-bd_sf"/>
</dbReference>
<dbReference type="SUPFAM" id="SSF46785">
    <property type="entry name" value="Winged helix' DNA-binding domain"/>
    <property type="match status" value="1"/>
</dbReference>
<keyword evidence="1" id="KW-0805">Transcription regulation</keyword>